<protein>
    <submittedName>
        <fullName evidence="1">Uncharacterized protein</fullName>
    </submittedName>
</protein>
<feature type="non-terminal residue" evidence="1">
    <location>
        <position position="55"/>
    </location>
</feature>
<evidence type="ECO:0000313" key="1">
    <source>
        <dbReference type="EMBL" id="SVE50775.1"/>
    </source>
</evidence>
<dbReference type="EMBL" id="UINC01222129">
    <property type="protein sequence ID" value="SVE50775.1"/>
    <property type="molecule type" value="Genomic_DNA"/>
</dbReference>
<feature type="non-terminal residue" evidence="1">
    <location>
        <position position="1"/>
    </location>
</feature>
<proteinExistence type="predicted"/>
<accession>A0A383E305</accession>
<organism evidence="1">
    <name type="scientific">marine metagenome</name>
    <dbReference type="NCBI Taxonomy" id="408172"/>
    <lineage>
        <taxon>unclassified sequences</taxon>
        <taxon>metagenomes</taxon>
        <taxon>ecological metagenomes</taxon>
    </lineage>
</organism>
<name>A0A383E305_9ZZZZ</name>
<sequence length="55" mass="6333">RRAFTANTRAYRTLIRAILSTIRIFAEFMPPCWKNGLVGPQNLRLGGTSRHLTWC</sequence>
<dbReference type="AlphaFoldDB" id="A0A383E305"/>
<gene>
    <name evidence="1" type="ORF">METZ01_LOCUS503629</name>
</gene>
<reference evidence="1" key="1">
    <citation type="submission" date="2018-05" db="EMBL/GenBank/DDBJ databases">
        <authorList>
            <person name="Lanie J.A."/>
            <person name="Ng W.-L."/>
            <person name="Kazmierczak K.M."/>
            <person name="Andrzejewski T.M."/>
            <person name="Davidsen T.M."/>
            <person name="Wayne K.J."/>
            <person name="Tettelin H."/>
            <person name="Glass J.I."/>
            <person name="Rusch D."/>
            <person name="Podicherti R."/>
            <person name="Tsui H.-C.T."/>
            <person name="Winkler M.E."/>
        </authorList>
    </citation>
    <scope>NUCLEOTIDE SEQUENCE</scope>
</reference>